<dbReference type="EMBL" id="JANPWB010000006">
    <property type="protein sequence ID" value="KAJ1180839.1"/>
    <property type="molecule type" value="Genomic_DNA"/>
</dbReference>
<sequence length="201" mass="21099">MRTLEKDQENLNCRSGKHKQRSAGELLFLSNDVEKRRAWQEQQTSGGADSRTPRPLLEASDEAALTRPGGELKPGARVSDLPGDGVTTPRNAAARRSGGSGPGTSLRGGEDSLPGQQARWAWLTAAGPGSVVLCPAWWPGQSRHLARAGQADGSGPRGPRTGPDRVVQGTPGCSGPYWLSRSTEEERAGRPDISGAAAGLS</sequence>
<reference evidence="2" key="1">
    <citation type="journal article" date="2022" name="bioRxiv">
        <title>Sequencing and chromosome-scale assembly of the giantPleurodeles waltlgenome.</title>
        <authorList>
            <person name="Brown T."/>
            <person name="Elewa A."/>
            <person name="Iarovenko S."/>
            <person name="Subramanian E."/>
            <person name="Araus A.J."/>
            <person name="Petzold A."/>
            <person name="Susuki M."/>
            <person name="Suzuki K.-i.T."/>
            <person name="Hayashi T."/>
            <person name="Toyoda A."/>
            <person name="Oliveira C."/>
            <person name="Osipova E."/>
            <person name="Leigh N.D."/>
            <person name="Simon A."/>
            <person name="Yun M.H."/>
        </authorList>
    </citation>
    <scope>NUCLEOTIDE SEQUENCE</scope>
    <source>
        <strain evidence="2">20211129_DDA</strain>
        <tissue evidence="2">Liver</tissue>
    </source>
</reference>
<organism evidence="2 3">
    <name type="scientific">Pleurodeles waltl</name>
    <name type="common">Iberian ribbed newt</name>
    <dbReference type="NCBI Taxonomy" id="8319"/>
    <lineage>
        <taxon>Eukaryota</taxon>
        <taxon>Metazoa</taxon>
        <taxon>Chordata</taxon>
        <taxon>Craniata</taxon>
        <taxon>Vertebrata</taxon>
        <taxon>Euteleostomi</taxon>
        <taxon>Amphibia</taxon>
        <taxon>Batrachia</taxon>
        <taxon>Caudata</taxon>
        <taxon>Salamandroidea</taxon>
        <taxon>Salamandridae</taxon>
        <taxon>Pleurodelinae</taxon>
        <taxon>Pleurodeles</taxon>
    </lineage>
</organism>
<evidence type="ECO:0000313" key="2">
    <source>
        <dbReference type="EMBL" id="KAJ1180839.1"/>
    </source>
</evidence>
<name>A0AAV7TXC1_PLEWA</name>
<dbReference type="AlphaFoldDB" id="A0AAV7TXC1"/>
<accession>A0AAV7TXC1</accession>
<protein>
    <submittedName>
        <fullName evidence="2">Uncharacterized protein</fullName>
    </submittedName>
</protein>
<dbReference type="Proteomes" id="UP001066276">
    <property type="component" value="Chromosome 3_2"/>
</dbReference>
<comment type="caution">
    <text evidence="2">The sequence shown here is derived from an EMBL/GenBank/DDBJ whole genome shotgun (WGS) entry which is preliminary data.</text>
</comment>
<keyword evidence="3" id="KW-1185">Reference proteome</keyword>
<feature type="region of interest" description="Disordered" evidence="1">
    <location>
        <begin position="144"/>
        <end position="201"/>
    </location>
</feature>
<evidence type="ECO:0000313" key="3">
    <source>
        <dbReference type="Proteomes" id="UP001066276"/>
    </source>
</evidence>
<feature type="compositionally biased region" description="Low complexity" evidence="1">
    <location>
        <begin position="92"/>
        <end position="107"/>
    </location>
</feature>
<evidence type="ECO:0000256" key="1">
    <source>
        <dbReference type="SAM" id="MobiDB-lite"/>
    </source>
</evidence>
<gene>
    <name evidence="2" type="ORF">NDU88_006054</name>
</gene>
<proteinExistence type="predicted"/>
<feature type="region of interest" description="Disordered" evidence="1">
    <location>
        <begin position="1"/>
        <end position="115"/>
    </location>
</feature>